<keyword evidence="1" id="KW-0812">Transmembrane</keyword>
<evidence type="ECO:0000313" key="3">
    <source>
        <dbReference type="Proteomes" id="UP001569154"/>
    </source>
</evidence>
<organism evidence="2 3">
    <name type="scientific">Enterovibrio norvegicus</name>
    <dbReference type="NCBI Taxonomy" id="188144"/>
    <lineage>
        <taxon>Bacteria</taxon>
        <taxon>Pseudomonadati</taxon>
        <taxon>Pseudomonadota</taxon>
        <taxon>Gammaproteobacteria</taxon>
        <taxon>Vibrionales</taxon>
        <taxon>Vibrionaceae</taxon>
        <taxon>Enterovibrio</taxon>
    </lineage>
</organism>
<dbReference type="RefSeq" id="WP_017013032.1">
    <property type="nucleotide sequence ID" value="NZ_AJYG02000064.1"/>
</dbReference>
<proteinExistence type="predicted"/>
<evidence type="ECO:0008006" key="4">
    <source>
        <dbReference type="Google" id="ProtNLM"/>
    </source>
</evidence>
<evidence type="ECO:0000256" key="1">
    <source>
        <dbReference type="SAM" id="Phobius"/>
    </source>
</evidence>
<dbReference type="EMBL" id="JBGONM010000038">
    <property type="protein sequence ID" value="MEZ8082554.1"/>
    <property type="molecule type" value="Genomic_DNA"/>
</dbReference>
<evidence type="ECO:0000313" key="2">
    <source>
        <dbReference type="EMBL" id="MEZ8082554.1"/>
    </source>
</evidence>
<dbReference type="Proteomes" id="UP001569154">
    <property type="component" value="Unassembled WGS sequence"/>
</dbReference>
<comment type="caution">
    <text evidence="2">The sequence shown here is derived from an EMBL/GenBank/DDBJ whole genome shotgun (WGS) entry which is preliminary data.</text>
</comment>
<reference evidence="2 3" key="1">
    <citation type="submission" date="2024-06" db="EMBL/GenBank/DDBJ databases">
        <authorList>
            <person name="Steensen K."/>
            <person name="Seneca J."/>
            <person name="Bartlau N."/>
            <person name="Yu A.X."/>
            <person name="Polz M.F."/>
        </authorList>
    </citation>
    <scope>NUCLEOTIDE SEQUENCE [LARGE SCALE GENOMIC DNA]</scope>
    <source>
        <strain evidence="2 3">1F260</strain>
    </source>
</reference>
<keyword evidence="1" id="KW-0472">Membrane</keyword>
<sequence>MAFKPTTDALSAGYFLILLILIIAFLVSLYVSKRNKGNGSNILGKAKILDKAYLDNKVKMYVVEYEGKKFIIVENGSAITISENITE</sequence>
<gene>
    <name evidence="2" type="ORF">ACED35_15650</name>
</gene>
<feature type="transmembrane region" description="Helical" evidence="1">
    <location>
        <begin position="12"/>
        <end position="31"/>
    </location>
</feature>
<protein>
    <recommendedName>
        <fullName evidence="4">Flagellar protein</fullName>
    </recommendedName>
</protein>
<accession>A0ABV4L6W4</accession>
<keyword evidence="1" id="KW-1133">Transmembrane helix</keyword>
<keyword evidence="3" id="KW-1185">Reference proteome</keyword>
<name>A0ABV4L6W4_9GAMM</name>